<accession>A0ABM7NQT3</accession>
<dbReference type="RefSeq" id="YP_010841130.1">
    <property type="nucleotide sequence ID" value="NC_079139.1"/>
</dbReference>
<protein>
    <recommendedName>
        <fullName evidence="3">Proliferating cell nuclear antigen</fullName>
    </recommendedName>
</protein>
<keyword evidence="2" id="KW-1185">Reference proteome</keyword>
<name>A0ABM7NQT3_9VIRU</name>
<evidence type="ECO:0000313" key="2">
    <source>
        <dbReference type="Proteomes" id="UP001321479"/>
    </source>
</evidence>
<dbReference type="EMBL" id="AP024483">
    <property type="protein sequence ID" value="BCS82522.1"/>
    <property type="molecule type" value="Genomic_DNA"/>
</dbReference>
<dbReference type="GeneID" id="80557727"/>
<sequence length="128" mass="15154">MKNTNVNNFLELVIEQEHVQSFKYLIEMIFCNPAQCKIIFKSILTDNNDNKKCDVIIYSPQNEVKFVIKAEKIRYFKCDLPEVAITIDSNFLRNRVQKIKSNDSVIIYMEQTKDNLFIYNLDSNNNIY</sequence>
<evidence type="ECO:0000313" key="1">
    <source>
        <dbReference type="EMBL" id="BCS82522.1"/>
    </source>
</evidence>
<reference evidence="1 2" key="1">
    <citation type="submission" date="2021-02" db="EMBL/GenBank/DDBJ databases">
        <title>Cotonvirus japonicus, which uses Golgi apparatus of host cells for its virion factory, phylogenetically links tailed tupanvirus and icosahedral mimivirus.</title>
        <authorList>
            <person name="Takahashi H."/>
            <person name="Fukaya S."/>
            <person name="Song C."/>
            <person name="Murata K."/>
            <person name="Takemura M."/>
        </authorList>
    </citation>
    <scope>NUCLEOTIDE SEQUENCE [LARGE SCALE GENOMIC DNA]</scope>
</reference>
<evidence type="ECO:0008006" key="3">
    <source>
        <dbReference type="Google" id="ProtNLM"/>
    </source>
</evidence>
<proteinExistence type="predicted"/>
<organism evidence="1 2">
    <name type="scientific">Cotonvirus japonicus</name>
    <dbReference type="NCBI Taxonomy" id="2811091"/>
    <lineage>
        <taxon>Viruses</taxon>
        <taxon>Varidnaviria</taxon>
        <taxon>Bamfordvirae</taxon>
        <taxon>Nucleocytoviricota</taxon>
        <taxon>Megaviricetes</taxon>
        <taxon>Imitervirales</taxon>
        <taxon>Mimiviridae</taxon>
        <taxon>Megamimivirinae</taxon>
        <taxon>Cotonvirus</taxon>
        <taxon>Cotonvirus japonicum</taxon>
    </lineage>
</organism>
<dbReference type="Proteomes" id="UP001321479">
    <property type="component" value="Segment"/>
</dbReference>